<proteinExistence type="predicted"/>
<evidence type="ECO:0000256" key="1">
    <source>
        <dbReference type="SAM" id="Phobius"/>
    </source>
</evidence>
<keyword evidence="1" id="KW-0472">Membrane</keyword>
<feature type="transmembrane region" description="Helical" evidence="1">
    <location>
        <begin position="12"/>
        <end position="31"/>
    </location>
</feature>
<gene>
    <name evidence="2" type="ORF">CBP76_03050</name>
</gene>
<dbReference type="EMBL" id="NIPR01000005">
    <property type="protein sequence ID" value="PMD73127.1"/>
    <property type="molecule type" value="Genomic_DNA"/>
</dbReference>
<feature type="transmembrane region" description="Helical" evidence="1">
    <location>
        <begin position="37"/>
        <end position="57"/>
    </location>
</feature>
<protein>
    <submittedName>
        <fullName evidence="2">Uncharacterized protein</fullName>
    </submittedName>
</protein>
<sequence length="62" mass="7108">MKFNDDFYKGKYFWIGILGISFMVNVPWNNICTVKGIFSLIVVVIGVVSLISSIFNFSKYFS</sequence>
<dbReference type="AlphaFoldDB" id="A0A2N7AWJ8"/>
<keyword evidence="1" id="KW-0812">Transmembrane</keyword>
<evidence type="ECO:0000313" key="2">
    <source>
        <dbReference type="EMBL" id="PMD73127.1"/>
    </source>
</evidence>
<organism evidence="2 3">
    <name type="scientific">Companilactobacillus nuruki</name>
    <dbReference type="NCBI Taxonomy" id="1993540"/>
    <lineage>
        <taxon>Bacteria</taxon>
        <taxon>Bacillati</taxon>
        <taxon>Bacillota</taxon>
        <taxon>Bacilli</taxon>
        <taxon>Lactobacillales</taxon>
        <taxon>Lactobacillaceae</taxon>
        <taxon>Companilactobacillus</taxon>
    </lineage>
</organism>
<name>A0A2N7AWJ8_9LACO</name>
<evidence type="ECO:0000313" key="3">
    <source>
        <dbReference type="Proteomes" id="UP000235649"/>
    </source>
</evidence>
<keyword evidence="3" id="KW-1185">Reference proteome</keyword>
<keyword evidence="1" id="KW-1133">Transmembrane helix</keyword>
<accession>A0A2N7AWJ8</accession>
<comment type="caution">
    <text evidence="2">The sequence shown here is derived from an EMBL/GenBank/DDBJ whole genome shotgun (WGS) entry which is preliminary data.</text>
</comment>
<dbReference type="RefSeq" id="WP_102195460.1">
    <property type="nucleotide sequence ID" value="NZ_NIPR01000005.1"/>
</dbReference>
<dbReference type="Proteomes" id="UP000235649">
    <property type="component" value="Unassembled WGS sequence"/>
</dbReference>
<reference evidence="2 3" key="1">
    <citation type="submission" date="2017-05" db="EMBL/GenBank/DDBJ databases">
        <title>Lactobacillus nurukis nov., sp. nov., isolated from nuruk.</title>
        <authorList>
            <person name="Kim S.-J."/>
        </authorList>
    </citation>
    <scope>NUCLEOTIDE SEQUENCE [LARGE SCALE GENOMIC DNA]</scope>
    <source>
        <strain evidence="2 3">SYF10-1a</strain>
    </source>
</reference>